<evidence type="ECO:0000313" key="14">
    <source>
        <dbReference type="Ensembl" id="ENSCSAVP00000005959.1"/>
    </source>
</evidence>
<keyword evidence="2" id="KW-0285">Flavoprotein</keyword>
<dbReference type="STRING" id="51511.ENSCSAVP00000005959"/>
<evidence type="ECO:0000256" key="7">
    <source>
        <dbReference type="ARBA" id="ARBA00041541"/>
    </source>
</evidence>
<comment type="catalytic activity">
    <reaction evidence="9">
        <text>menadione + NADH + H(+) = menadiol + NAD(+)</text>
        <dbReference type="Rhea" id="RHEA:69695"/>
        <dbReference type="ChEBI" id="CHEBI:6746"/>
        <dbReference type="ChEBI" id="CHEBI:15378"/>
        <dbReference type="ChEBI" id="CHEBI:28869"/>
        <dbReference type="ChEBI" id="CHEBI:57540"/>
        <dbReference type="ChEBI" id="CHEBI:57945"/>
    </reaction>
    <physiologicalReaction direction="left-to-right" evidence="9">
        <dbReference type="Rhea" id="RHEA:69696"/>
    </physiologicalReaction>
</comment>
<evidence type="ECO:0000256" key="10">
    <source>
        <dbReference type="ARBA" id="ARBA00049236"/>
    </source>
</evidence>
<reference evidence="14" key="2">
    <citation type="submission" date="2025-08" db="UniProtKB">
        <authorList>
            <consortium name="Ensembl"/>
        </authorList>
    </citation>
    <scope>IDENTIFICATION</scope>
</reference>
<dbReference type="SUPFAM" id="SSF51905">
    <property type="entry name" value="FAD/NAD(P)-binding domain"/>
    <property type="match status" value="1"/>
</dbReference>
<dbReference type="PRINTS" id="PR00368">
    <property type="entry name" value="FADPNR"/>
</dbReference>
<feature type="domain" description="FAD/NAD(P)-binding" evidence="13">
    <location>
        <begin position="33"/>
        <end position="273"/>
    </location>
</feature>
<comment type="similarity">
    <text evidence="1">Belongs to the FAD-dependent oxidoreductase family.</text>
</comment>
<accession>H2YKV7</accession>
<evidence type="ECO:0000256" key="12">
    <source>
        <dbReference type="ARBA" id="ARBA00049479"/>
    </source>
</evidence>
<dbReference type="InterPro" id="IPR036291">
    <property type="entry name" value="NAD(P)-bd_dom_sf"/>
</dbReference>
<dbReference type="Proteomes" id="UP000007875">
    <property type="component" value="Unassembled WGS sequence"/>
</dbReference>
<name>H2YKV7_CIOSA</name>
<evidence type="ECO:0000256" key="3">
    <source>
        <dbReference type="ARBA" id="ARBA00022827"/>
    </source>
</evidence>
<reference evidence="15" key="1">
    <citation type="submission" date="2003-08" db="EMBL/GenBank/DDBJ databases">
        <authorList>
            <person name="Birren B."/>
            <person name="Nusbaum C."/>
            <person name="Abebe A."/>
            <person name="Abouelleil A."/>
            <person name="Adekoya E."/>
            <person name="Ait-zahra M."/>
            <person name="Allen N."/>
            <person name="Allen T."/>
            <person name="An P."/>
            <person name="Anderson M."/>
            <person name="Anderson S."/>
            <person name="Arachchi H."/>
            <person name="Armbruster J."/>
            <person name="Bachantsang P."/>
            <person name="Baldwin J."/>
            <person name="Barry A."/>
            <person name="Bayul T."/>
            <person name="Blitshsteyn B."/>
            <person name="Bloom T."/>
            <person name="Blye J."/>
            <person name="Boguslavskiy L."/>
            <person name="Borowsky M."/>
            <person name="Boukhgalter B."/>
            <person name="Brunache A."/>
            <person name="Butler J."/>
            <person name="Calixte N."/>
            <person name="Calvo S."/>
            <person name="Camarata J."/>
            <person name="Campo K."/>
            <person name="Chang J."/>
            <person name="Cheshatsang Y."/>
            <person name="Citroen M."/>
            <person name="Collymore A."/>
            <person name="Considine T."/>
            <person name="Cook A."/>
            <person name="Cooke P."/>
            <person name="Corum B."/>
            <person name="Cuomo C."/>
            <person name="David R."/>
            <person name="Dawoe T."/>
            <person name="Degray S."/>
            <person name="Dodge S."/>
            <person name="Dooley K."/>
            <person name="Dorje P."/>
            <person name="Dorjee K."/>
            <person name="Dorris L."/>
            <person name="Duffey N."/>
            <person name="Dupes A."/>
            <person name="Elkins T."/>
            <person name="Engels R."/>
            <person name="Erickson J."/>
            <person name="Farina A."/>
            <person name="Faro S."/>
            <person name="Ferreira P."/>
            <person name="Fischer H."/>
            <person name="Fitzgerald M."/>
            <person name="Foley K."/>
            <person name="Gage D."/>
            <person name="Galagan J."/>
            <person name="Gearin G."/>
            <person name="Gnerre S."/>
            <person name="Gnirke A."/>
            <person name="Goyette A."/>
            <person name="Graham J."/>
            <person name="Grandbois E."/>
            <person name="Gyaltsen K."/>
            <person name="Hafez N."/>
            <person name="Hagopian D."/>
            <person name="Hagos B."/>
            <person name="Hall J."/>
            <person name="Hatcher B."/>
            <person name="Heller A."/>
            <person name="Higgins H."/>
            <person name="Honan T."/>
            <person name="Horn A."/>
            <person name="Houde N."/>
            <person name="Hughes L."/>
            <person name="Hulme W."/>
            <person name="Husby E."/>
            <person name="Iliev I."/>
            <person name="Jaffe D."/>
            <person name="Jones C."/>
            <person name="Kamal M."/>
            <person name="Kamat A."/>
            <person name="Kamvysselis M."/>
            <person name="Karlsson E."/>
            <person name="Kells C."/>
            <person name="Kieu A."/>
            <person name="Kisner P."/>
            <person name="Kodira C."/>
            <person name="Kulbokas E."/>
            <person name="Labutti K."/>
            <person name="Lama D."/>
            <person name="Landers T."/>
            <person name="Leger J."/>
            <person name="Levine S."/>
            <person name="Lewis D."/>
            <person name="Lewis T."/>
            <person name="Lindblad-toh K."/>
            <person name="Liu X."/>
            <person name="Lokyitsang T."/>
            <person name="Lokyitsang Y."/>
            <person name="Lucien O."/>
            <person name="Lui A."/>
            <person name="Ma L.J."/>
            <person name="Mabbitt R."/>
            <person name="Macdonald J."/>
            <person name="Maclean C."/>
            <person name="Major J."/>
            <person name="Manning J."/>
            <person name="Marabella R."/>
            <person name="Maru K."/>
            <person name="Matthews C."/>
            <person name="Mauceli E."/>
            <person name="Mccarthy M."/>
            <person name="Mcdonough S."/>
            <person name="Mcghee T."/>
            <person name="Meldrim J."/>
            <person name="Meneus L."/>
            <person name="Mesirov J."/>
            <person name="Mihalev A."/>
            <person name="Mihova T."/>
            <person name="Mikkelsen T."/>
            <person name="Mlenga V."/>
            <person name="Moru K."/>
            <person name="Mozes J."/>
            <person name="Mulrain L."/>
            <person name="Munson G."/>
            <person name="Naylor J."/>
            <person name="Newes C."/>
            <person name="Nguyen C."/>
            <person name="Nguyen N."/>
            <person name="Nguyen T."/>
            <person name="Nicol R."/>
            <person name="Nielsen C."/>
            <person name="Nizzari M."/>
            <person name="Norbu C."/>
            <person name="Norbu N."/>
            <person name="O'donnell P."/>
            <person name="Okoawo O."/>
            <person name="O'leary S."/>
            <person name="Omotosho B."/>
            <person name="O'neill K."/>
            <person name="Osman S."/>
            <person name="Parker S."/>
            <person name="Perrin D."/>
            <person name="Phunkhang P."/>
            <person name="Piqani B."/>
            <person name="Purcell S."/>
            <person name="Rachupka T."/>
            <person name="Ramasamy U."/>
            <person name="Rameau R."/>
            <person name="Ray V."/>
            <person name="Raymond C."/>
            <person name="Retta R."/>
            <person name="Richardson S."/>
            <person name="Rise C."/>
            <person name="Rodriguez J."/>
            <person name="Rogers J."/>
            <person name="Rogov P."/>
            <person name="Rutman M."/>
            <person name="Schupbach R."/>
            <person name="Seaman C."/>
            <person name="Settipalli S."/>
            <person name="Sharpe T."/>
            <person name="Sheridan J."/>
            <person name="Sherpa N."/>
            <person name="Shi J."/>
            <person name="Smirnov S."/>
            <person name="Smith C."/>
            <person name="Sougnez C."/>
            <person name="Spencer B."/>
            <person name="Stalker J."/>
            <person name="Stange-thomann N."/>
            <person name="Stavropoulos S."/>
            <person name="Stetson K."/>
            <person name="Stone C."/>
            <person name="Stone S."/>
            <person name="Stubbs M."/>
            <person name="Talamas J."/>
            <person name="Tchuinga P."/>
            <person name="Tenzing P."/>
            <person name="Tesfaye S."/>
            <person name="Theodore J."/>
            <person name="Thoulutsang Y."/>
            <person name="Topham K."/>
            <person name="Towey S."/>
            <person name="Tsamla T."/>
            <person name="Tsomo N."/>
            <person name="Vallee D."/>
            <person name="Vassiliev H."/>
            <person name="Venkataraman V."/>
            <person name="Vinson J."/>
            <person name="Vo A."/>
            <person name="Wade C."/>
            <person name="Wang S."/>
            <person name="Wangchuk T."/>
            <person name="Wangdi T."/>
            <person name="Whittaker C."/>
            <person name="Wilkinson J."/>
            <person name="Wu Y."/>
            <person name="Wyman D."/>
            <person name="Yadav S."/>
            <person name="Yang S."/>
            <person name="Yang X."/>
            <person name="Yeager S."/>
            <person name="Yee E."/>
            <person name="Young G."/>
            <person name="Zainoun J."/>
            <person name="Zembeck L."/>
            <person name="Zimmer A."/>
            <person name="Zody M."/>
            <person name="Lander E."/>
        </authorList>
    </citation>
    <scope>NUCLEOTIDE SEQUENCE [LARGE SCALE GENOMIC DNA]</scope>
</reference>
<dbReference type="GeneTree" id="ENSGT00390000004582"/>
<comment type="cofactor">
    <cofactor evidence="5">
        <name>6-hydroxy-FAD</name>
        <dbReference type="ChEBI" id="CHEBI:60470"/>
    </cofactor>
</comment>
<sequence>MAKYLGYALAGGTAVFGYRCLIDRSKKLSPEQHVVIVGGGYGGVRVAKQLKDRGNFTLIDPKGAMHHNMAALRAAVEPGFSPRSFIPYKPTFGDNFVQGRVTSIDTDNQSVTVDSKMAPIPYTQLVIATGSTGPFPGKCRHDLPTQQLQDLYENFTTEVRSAKNIVVVGGGAVGVEMAGEIAGDYPDKKVTVIHNSDVLINPKLSSTAQEKLGDKLDQKGINRILGEKVTNLSEIPTNKQSEGIEVELSSGGKVDADLVIPCFGVSTLTDAYERA</sequence>
<dbReference type="GO" id="GO:0008637">
    <property type="term" value="P:apoptotic mitochondrial changes"/>
    <property type="evidence" value="ECO:0007669"/>
    <property type="project" value="TreeGrafter"/>
</dbReference>
<dbReference type="Gene3D" id="3.50.50.60">
    <property type="entry name" value="FAD/NAD(P)-binding domain"/>
    <property type="match status" value="1"/>
</dbReference>
<proteinExistence type="inferred from homology"/>
<comment type="catalytic activity">
    <reaction evidence="10">
        <text>ubiquinone-10 + NADH + H(+) = ubiquinol-10 + NAD(+)</text>
        <dbReference type="Rhea" id="RHEA:61984"/>
        <dbReference type="ChEBI" id="CHEBI:15378"/>
        <dbReference type="ChEBI" id="CHEBI:46245"/>
        <dbReference type="ChEBI" id="CHEBI:57540"/>
        <dbReference type="ChEBI" id="CHEBI:57945"/>
        <dbReference type="ChEBI" id="CHEBI:64183"/>
    </reaction>
    <physiologicalReaction direction="left-to-right" evidence="10">
        <dbReference type="Rhea" id="RHEA:61985"/>
    </physiologicalReaction>
</comment>
<evidence type="ECO:0000256" key="11">
    <source>
        <dbReference type="ARBA" id="ARBA00049275"/>
    </source>
</evidence>
<dbReference type="GO" id="GO:0005739">
    <property type="term" value="C:mitochondrion"/>
    <property type="evidence" value="ECO:0007669"/>
    <property type="project" value="TreeGrafter"/>
</dbReference>
<dbReference type="InParanoid" id="H2YKV7"/>
<evidence type="ECO:0000256" key="4">
    <source>
        <dbReference type="ARBA" id="ARBA00023002"/>
    </source>
</evidence>
<dbReference type="GO" id="GO:0050660">
    <property type="term" value="F:flavin adenine dinucleotide binding"/>
    <property type="evidence" value="ECO:0007669"/>
    <property type="project" value="TreeGrafter"/>
</dbReference>
<dbReference type="Pfam" id="PF07992">
    <property type="entry name" value="Pyr_redox_2"/>
    <property type="match status" value="1"/>
</dbReference>
<dbReference type="HOGENOM" id="CLU_019845_5_0_1"/>
<protein>
    <recommendedName>
        <fullName evidence="6">Ferroptosis suppressor protein 1</fullName>
    </recommendedName>
    <alternativeName>
        <fullName evidence="7">Apoptosis-inducing factor homologous mitochondrion-associated inducer of death</fullName>
    </alternativeName>
    <alternativeName>
        <fullName evidence="8">p53-responsive gene 3 protein</fullName>
    </alternativeName>
</protein>
<dbReference type="SUPFAM" id="SSF51735">
    <property type="entry name" value="NAD(P)-binding Rossmann-fold domains"/>
    <property type="match status" value="1"/>
</dbReference>
<dbReference type="PANTHER" id="PTHR43735">
    <property type="entry name" value="APOPTOSIS-INDUCING FACTOR 1"/>
    <property type="match status" value="1"/>
</dbReference>
<organism evidence="14 15">
    <name type="scientific">Ciona savignyi</name>
    <name type="common">Pacific transparent sea squirt</name>
    <dbReference type="NCBI Taxonomy" id="51511"/>
    <lineage>
        <taxon>Eukaryota</taxon>
        <taxon>Metazoa</taxon>
        <taxon>Chordata</taxon>
        <taxon>Tunicata</taxon>
        <taxon>Ascidiacea</taxon>
        <taxon>Phlebobranchia</taxon>
        <taxon>Cionidae</taxon>
        <taxon>Ciona</taxon>
    </lineage>
</organism>
<evidence type="ECO:0000256" key="9">
    <source>
        <dbReference type="ARBA" id="ARBA00048412"/>
    </source>
</evidence>
<dbReference type="GO" id="GO:0043065">
    <property type="term" value="P:positive regulation of apoptotic process"/>
    <property type="evidence" value="ECO:0007669"/>
    <property type="project" value="TreeGrafter"/>
</dbReference>
<evidence type="ECO:0000256" key="2">
    <source>
        <dbReference type="ARBA" id="ARBA00022630"/>
    </source>
</evidence>
<keyword evidence="4" id="KW-0560">Oxidoreductase</keyword>
<dbReference type="Ensembl" id="ENSCSAVT00000006034.1">
    <property type="protein sequence ID" value="ENSCSAVP00000005959.1"/>
    <property type="gene ID" value="ENSCSAVG00000003550.1"/>
</dbReference>
<dbReference type="InterPro" id="IPR023753">
    <property type="entry name" value="FAD/NAD-binding_dom"/>
</dbReference>
<dbReference type="Gene3D" id="3.50.50.100">
    <property type="match status" value="1"/>
</dbReference>
<dbReference type="GO" id="GO:0004174">
    <property type="term" value="F:electron-transferring-flavoprotein dehydrogenase activity"/>
    <property type="evidence" value="ECO:0007669"/>
    <property type="project" value="TreeGrafter"/>
</dbReference>
<keyword evidence="15" id="KW-1185">Reference proteome</keyword>
<evidence type="ECO:0000256" key="1">
    <source>
        <dbReference type="ARBA" id="ARBA00006442"/>
    </source>
</evidence>
<dbReference type="PANTHER" id="PTHR43735:SF3">
    <property type="entry name" value="FERROPTOSIS SUPPRESSOR PROTEIN 1"/>
    <property type="match status" value="1"/>
</dbReference>
<evidence type="ECO:0000256" key="6">
    <source>
        <dbReference type="ARBA" id="ARBA00040253"/>
    </source>
</evidence>
<evidence type="ECO:0000259" key="13">
    <source>
        <dbReference type="Pfam" id="PF07992"/>
    </source>
</evidence>
<reference evidence="14" key="3">
    <citation type="submission" date="2025-09" db="UniProtKB">
        <authorList>
            <consortium name="Ensembl"/>
        </authorList>
    </citation>
    <scope>IDENTIFICATION</scope>
</reference>
<evidence type="ECO:0000256" key="8">
    <source>
        <dbReference type="ARBA" id="ARBA00042318"/>
    </source>
</evidence>
<dbReference type="AlphaFoldDB" id="H2YKV7"/>
<comment type="catalytic activity">
    <reaction evidence="11">
        <text>phylloquinone + NADH + H(+) = phylloquinol + NAD(+)</text>
        <dbReference type="Rhea" id="RHEA:74075"/>
        <dbReference type="ChEBI" id="CHEBI:15378"/>
        <dbReference type="ChEBI" id="CHEBI:18067"/>
        <dbReference type="ChEBI" id="CHEBI:28433"/>
        <dbReference type="ChEBI" id="CHEBI:57540"/>
        <dbReference type="ChEBI" id="CHEBI:57945"/>
    </reaction>
    <physiologicalReaction direction="left-to-right" evidence="11">
        <dbReference type="Rhea" id="RHEA:74076"/>
    </physiologicalReaction>
</comment>
<dbReference type="InterPro" id="IPR036188">
    <property type="entry name" value="FAD/NAD-bd_sf"/>
</dbReference>
<dbReference type="eggNOG" id="KOG1336">
    <property type="taxonomic scope" value="Eukaryota"/>
</dbReference>
<comment type="catalytic activity">
    <reaction evidence="12">
        <text>menaquinone-4 + NADH + H(+) = menaquinol-4 + NAD(+)</text>
        <dbReference type="Rhea" id="RHEA:74079"/>
        <dbReference type="ChEBI" id="CHEBI:15378"/>
        <dbReference type="ChEBI" id="CHEBI:57540"/>
        <dbReference type="ChEBI" id="CHEBI:57945"/>
        <dbReference type="ChEBI" id="CHEBI:78277"/>
        <dbReference type="ChEBI" id="CHEBI:193091"/>
    </reaction>
    <physiologicalReaction direction="left-to-right" evidence="12">
        <dbReference type="Rhea" id="RHEA:74080"/>
    </physiologicalReaction>
</comment>
<keyword evidence="3" id="KW-0274">FAD</keyword>
<evidence type="ECO:0000256" key="5">
    <source>
        <dbReference type="ARBA" id="ARBA00037027"/>
    </source>
</evidence>
<evidence type="ECO:0000313" key="15">
    <source>
        <dbReference type="Proteomes" id="UP000007875"/>
    </source>
</evidence>